<gene>
    <name evidence="1" type="ORF">WH47_00282</name>
</gene>
<protein>
    <submittedName>
        <fullName evidence="1">Uncharacterized protein</fullName>
    </submittedName>
</protein>
<organism evidence="1 2">
    <name type="scientific">Habropoda laboriosa</name>
    <dbReference type="NCBI Taxonomy" id="597456"/>
    <lineage>
        <taxon>Eukaryota</taxon>
        <taxon>Metazoa</taxon>
        <taxon>Ecdysozoa</taxon>
        <taxon>Arthropoda</taxon>
        <taxon>Hexapoda</taxon>
        <taxon>Insecta</taxon>
        <taxon>Pterygota</taxon>
        <taxon>Neoptera</taxon>
        <taxon>Endopterygota</taxon>
        <taxon>Hymenoptera</taxon>
        <taxon>Apocrita</taxon>
        <taxon>Aculeata</taxon>
        <taxon>Apoidea</taxon>
        <taxon>Anthophila</taxon>
        <taxon>Apidae</taxon>
        <taxon>Habropoda</taxon>
    </lineage>
</organism>
<proteinExistence type="predicted"/>
<evidence type="ECO:0000313" key="1">
    <source>
        <dbReference type="EMBL" id="KOC64779.1"/>
    </source>
</evidence>
<dbReference type="EMBL" id="KQ414667">
    <property type="protein sequence ID" value="KOC64779.1"/>
    <property type="molecule type" value="Genomic_DNA"/>
</dbReference>
<keyword evidence="2" id="KW-1185">Reference proteome</keyword>
<accession>A0A0L7R1Q8</accession>
<dbReference type="Proteomes" id="UP000053825">
    <property type="component" value="Unassembled WGS sequence"/>
</dbReference>
<dbReference type="AlphaFoldDB" id="A0A0L7R1Q8"/>
<name>A0A0L7R1Q8_9HYME</name>
<reference evidence="1 2" key="1">
    <citation type="submission" date="2015-07" db="EMBL/GenBank/DDBJ databases">
        <title>The genome of Habropoda laboriosa.</title>
        <authorList>
            <person name="Pan H."/>
            <person name="Kapheim K."/>
        </authorList>
    </citation>
    <scope>NUCLEOTIDE SEQUENCE [LARGE SCALE GENOMIC DNA]</scope>
    <source>
        <strain evidence="1">0110345459</strain>
    </source>
</reference>
<evidence type="ECO:0000313" key="2">
    <source>
        <dbReference type="Proteomes" id="UP000053825"/>
    </source>
</evidence>
<sequence length="67" mass="7573">MFPPPSPPLKRVTDVEYRWTKINYATLESGRRAISSRVPESKRPMSDIYIVRTKALITSGPLILSIA</sequence>